<proteinExistence type="predicted"/>
<keyword evidence="10" id="KW-1185">Reference proteome</keyword>
<feature type="transmembrane region" description="Helical" evidence="7">
    <location>
        <begin position="302"/>
        <end position="320"/>
    </location>
</feature>
<evidence type="ECO:0000313" key="10">
    <source>
        <dbReference type="Proteomes" id="UP000002484"/>
    </source>
</evidence>
<dbReference type="EMBL" id="CP002299">
    <property type="protein sequence ID" value="ADP78413.1"/>
    <property type="molecule type" value="Genomic_DNA"/>
</dbReference>
<feature type="transmembrane region" description="Helical" evidence="7">
    <location>
        <begin position="279"/>
        <end position="296"/>
    </location>
</feature>
<dbReference type="AlphaFoldDB" id="E3J7E0"/>
<evidence type="ECO:0000256" key="5">
    <source>
        <dbReference type="ARBA" id="ARBA00023136"/>
    </source>
</evidence>
<feature type="domain" description="Type II secretion system protein GspF" evidence="8">
    <location>
        <begin position="340"/>
        <end position="485"/>
    </location>
</feature>
<evidence type="ECO:0000313" key="9">
    <source>
        <dbReference type="EMBL" id="ADP78413.1"/>
    </source>
</evidence>
<evidence type="ECO:0000256" key="6">
    <source>
        <dbReference type="SAM" id="MobiDB-lite"/>
    </source>
</evidence>
<feature type="transmembrane region" description="Helical" evidence="7">
    <location>
        <begin position="160"/>
        <end position="182"/>
    </location>
</feature>
<feature type="compositionally biased region" description="Basic residues" evidence="6">
    <location>
        <begin position="246"/>
        <end position="258"/>
    </location>
</feature>
<evidence type="ECO:0000256" key="3">
    <source>
        <dbReference type="ARBA" id="ARBA00022692"/>
    </source>
</evidence>
<dbReference type="Proteomes" id="UP000002484">
    <property type="component" value="Chromosome"/>
</dbReference>
<evidence type="ECO:0000256" key="1">
    <source>
        <dbReference type="ARBA" id="ARBA00004651"/>
    </source>
</evidence>
<dbReference type="eggNOG" id="COG2064">
    <property type="taxonomic scope" value="Bacteria"/>
</dbReference>
<dbReference type="InParanoid" id="E3J7E0"/>
<dbReference type="InterPro" id="IPR018076">
    <property type="entry name" value="T2SS_GspF_dom"/>
</dbReference>
<organism evidence="9 10">
    <name type="scientific">Pseudofrankia inefficax (strain DSM 45817 / CECT 9037 / DDB 130130 / EuI1c)</name>
    <name type="common">Frankia inefficax</name>
    <dbReference type="NCBI Taxonomy" id="298654"/>
    <lineage>
        <taxon>Bacteria</taxon>
        <taxon>Bacillati</taxon>
        <taxon>Actinomycetota</taxon>
        <taxon>Actinomycetes</taxon>
        <taxon>Frankiales</taxon>
        <taxon>Frankiaceae</taxon>
        <taxon>Pseudofrankia</taxon>
    </lineage>
</organism>
<dbReference type="Pfam" id="PF00482">
    <property type="entry name" value="T2SSF"/>
    <property type="match status" value="1"/>
</dbReference>
<evidence type="ECO:0000256" key="4">
    <source>
        <dbReference type="ARBA" id="ARBA00022989"/>
    </source>
</evidence>
<feature type="transmembrane region" description="Helical" evidence="7">
    <location>
        <begin position="467"/>
        <end position="491"/>
    </location>
</feature>
<keyword evidence="5 7" id="KW-0472">Membrane</keyword>
<evidence type="ECO:0000256" key="7">
    <source>
        <dbReference type="SAM" id="Phobius"/>
    </source>
</evidence>
<sequence>MIAVALGIVVLVSAVRSARRAARRWRSADDRAVAEDLLVAFAAELDAGAEPAVALRSAVTASRAAGTGPVETATGPSASRDGELDAVAAGLAAGTDPAGLLAGCRTPMLRQLGIALQVCRAGGARLAPVARALAGQAQADARRAGELAAALAGPRSSGRLVAGLPLVGLGFAALLGAGPVHVLLGTSAGSACLAGGVLLDLLGLRWLRWTGDRVARRAEPPTRWADQASHRRSLSSGGASAASFRPGRRAAPGRRPRRSGTDQSRRPPSSAGRRPGRPIALVIAAGGLCAGAAALVSHGQRGFGVLLATGAVAALVGAGMRTDPDRARRERLLADLPLALDLVAACLVAGATVPAALEATGDGVGGPLGAELRATARGLRLGAPAGHTTTRLIAAGQGPPGPFPGPLRRVTGHRGTGRGQPLAAAAQALGRVESSGARLADALTSIASRARAQSHDEAIGAARRAGVAAVAPLGLCFLPAFLLLGVVPTILGSFHGLVPAP</sequence>
<reference evidence="9 10" key="1">
    <citation type="submission" date="2010-10" db="EMBL/GenBank/DDBJ databases">
        <title>Complete sequence of Frankia sp. EuI1c.</title>
        <authorList>
            <consortium name="US DOE Joint Genome Institute"/>
            <person name="Lucas S."/>
            <person name="Copeland A."/>
            <person name="Lapidus A."/>
            <person name="Cheng J.-F."/>
            <person name="Bruce D."/>
            <person name="Goodwin L."/>
            <person name="Pitluck S."/>
            <person name="Chertkov O."/>
            <person name="Detter J.C."/>
            <person name="Han C."/>
            <person name="Tapia R."/>
            <person name="Land M."/>
            <person name="Hauser L."/>
            <person name="Jeffries C."/>
            <person name="Kyrpides N."/>
            <person name="Ivanova N."/>
            <person name="Mikhailova N."/>
            <person name="Beauchemin N."/>
            <person name="Sen A."/>
            <person name="Sur S.A."/>
            <person name="Gtari M."/>
            <person name="Wall L."/>
            <person name="Tisa L."/>
            <person name="Woyke T."/>
        </authorList>
    </citation>
    <scope>NUCLEOTIDE SEQUENCE [LARGE SCALE GENOMIC DNA]</scope>
    <source>
        <strain evidence="10">DSM 45817 / CECT 9037 / EuI1c</strain>
    </source>
</reference>
<keyword evidence="3 7" id="KW-0812">Transmembrane</keyword>
<comment type="subcellular location">
    <subcellularLocation>
        <location evidence="1">Cell membrane</location>
        <topology evidence="1">Multi-pass membrane protein</topology>
    </subcellularLocation>
</comment>
<gene>
    <name evidence="9" type="ordered locus">FraEuI1c_0327</name>
</gene>
<dbReference type="HOGENOM" id="CLU_543761_0_0_11"/>
<evidence type="ECO:0000256" key="2">
    <source>
        <dbReference type="ARBA" id="ARBA00022475"/>
    </source>
</evidence>
<name>E3J7E0_PSEI1</name>
<evidence type="ECO:0000259" key="8">
    <source>
        <dbReference type="Pfam" id="PF00482"/>
    </source>
</evidence>
<protein>
    <submittedName>
        <fullName evidence="9">Type II secretion system F domain protein</fullName>
    </submittedName>
</protein>
<feature type="compositionally biased region" description="Low complexity" evidence="6">
    <location>
        <begin position="266"/>
        <end position="276"/>
    </location>
</feature>
<dbReference type="PANTHER" id="PTHR35007:SF3">
    <property type="entry name" value="POSSIBLE CONSERVED ALANINE RICH MEMBRANE PROTEIN"/>
    <property type="match status" value="1"/>
</dbReference>
<feature type="transmembrane region" description="Helical" evidence="7">
    <location>
        <begin position="188"/>
        <end position="207"/>
    </location>
</feature>
<dbReference type="RefSeq" id="WP_013421536.1">
    <property type="nucleotide sequence ID" value="NC_014666.1"/>
</dbReference>
<keyword evidence="2" id="KW-1003">Cell membrane</keyword>
<dbReference type="GO" id="GO:0005886">
    <property type="term" value="C:plasma membrane"/>
    <property type="evidence" value="ECO:0007669"/>
    <property type="project" value="UniProtKB-SubCell"/>
</dbReference>
<feature type="region of interest" description="Disordered" evidence="6">
    <location>
        <begin position="218"/>
        <end position="276"/>
    </location>
</feature>
<dbReference type="PANTHER" id="PTHR35007">
    <property type="entry name" value="INTEGRAL MEMBRANE PROTEIN-RELATED"/>
    <property type="match status" value="1"/>
</dbReference>
<keyword evidence="4 7" id="KW-1133">Transmembrane helix</keyword>
<feature type="compositionally biased region" description="Low complexity" evidence="6">
    <location>
        <begin position="234"/>
        <end position="245"/>
    </location>
</feature>
<accession>E3J7E0</accession>
<dbReference type="KEGG" id="fri:FraEuI1c_0327"/>
<dbReference type="eggNOG" id="COG4965">
    <property type="taxonomic scope" value="Bacteria"/>
</dbReference>
<dbReference type="STRING" id="298654.FraEuI1c_0327"/>